<dbReference type="Gene3D" id="2.60.40.380">
    <property type="entry name" value="Purple acid phosphatase-like, N-terminal"/>
    <property type="match status" value="1"/>
</dbReference>
<feature type="domain" description="Calcineurin-like phosphoesterase" evidence="9">
    <location>
        <begin position="327"/>
        <end position="555"/>
    </location>
</feature>
<feature type="transmembrane region" description="Helical" evidence="8">
    <location>
        <begin position="47"/>
        <end position="66"/>
    </location>
</feature>
<comment type="subunit">
    <text evidence="2">Homodimer.</text>
</comment>
<dbReference type="Pfam" id="PF14008">
    <property type="entry name" value="Metallophos_C"/>
    <property type="match status" value="1"/>
</dbReference>
<dbReference type="PANTHER" id="PTHR45778">
    <property type="entry name" value="PURPLE ACID PHOSPHATASE-RELATED"/>
    <property type="match status" value="1"/>
</dbReference>
<dbReference type="KEGG" id="psoj:PHYSODRAFT_310001"/>
<dbReference type="CDD" id="cd00839">
    <property type="entry name" value="MPP_PAPs"/>
    <property type="match status" value="1"/>
</dbReference>
<sequence>MTSRGSDASLDRRAFLSPSSPQSYDPRPSSDVQTRPRKASASSRSRPLHWLIAVVGLVVVVSLLHATERSTQSLRDDQNALEVQDAFNIPRRLARFEVNQSVLDNLDTVEVAFEYKAPQPKFYGQDRVHAYCVSAADERANRTPIVPQFMDSVLTNDKGSGVVQVGPLVNMRCSWLLRFVTRDDQVLGETKLLRFRRGPTQPLQVHLALTEKADEMRVKWVSDNVSNPVVMFGEEKDKLERVERATQSSYAADDMCLGPATTVFPRNYRDPGQIFDAVMTKLEAGKRYYYQVGDEKGEKSDVLEFRMPPAVGNNRLADDAEGSSMSFFVYGDLNSPVGATDNFAEDNGKCGTTMQLIREDMEKAAADPSKHRYVAVMHVGDLAYAMGSTYIWDQFGHLIEYAAARLPYMISMGNHGVKKDPVKWPAHPTFEKHGVHGYQSYGECGIPSEKRFHMPDNGNGVYWYSFDTGLAHHAVVSSEHEFVRGSPLHKWLVNDLKSVDRSKTPWVFVYIHRPLYCSVAYSGDYYRSLLFRDELEQELADHHVDIVFAGHYHSYERTCPVFGDRCIESPSGKAMAPVHLMVGSGGYKVDDAGFYLSRWREQGFLEHGYGRVHIYNSTHLHFEFVSNAERRVKDETWIVSTHDWSSNRERYPPGYFPAQDIAGYAATVILALLASYAVLLPAIRRARNSRSTPVSPIQFTK</sequence>
<evidence type="ECO:0000256" key="7">
    <source>
        <dbReference type="SAM" id="MobiDB-lite"/>
    </source>
</evidence>
<dbReference type="SMR" id="G4YN62"/>
<dbReference type="PANTHER" id="PTHR45778:SF7">
    <property type="entry name" value="PURPLE ACID PHOSPHATASE"/>
    <property type="match status" value="1"/>
</dbReference>
<dbReference type="GO" id="GO:0046872">
    <property type="term" value="F:metal ion binding"/>
    <property type="evidence" value="ECO:0007669"/>
    <property type="project" value="InterPro"/>
</dbReference>
<evidence type="ECO:0000256" key="8">
    <source>
        <dbReference type="SAM" id="Phobius"/>
    </source>
</evidence>
<keyword evidence="8" id="KW-0472">Membrane</keyword>
<dbReference type="InParanoid" id="G4YN62"/>
<dbReference type="AlphaFoldDB" id="G4YN62"/>
<keyword evidence="4" id="KW-0732">Signal</keyword>
<evidence type="ECO:0000256" key="6">
    <source>
        <dbReference type="RuleBase" id="RU361203"/>
    </source>
</evidence>
<dbReference type="InterPro" id="IPR015914">
    <property type="entry name" value="PAPs_N"/>
</dbReference>
<keyword evidence="8" id="KW-0812">Transmembrane</keyword>
<comment type="similarity">
    <text evidence="6">Belongs to the metallophosphoesterase superfamily. Purple acid phosphatase family.</text>
</comment>
<name>G4YN62_PHYSP</name>
<keyword evidence="5" id="KW-0325">Glycoprotein</keyword>
<evidence type="ECO:0000256" key="5">
    <source>
        <dbReference type="ARBA" id="ARBA00023180"/>
    </source>
</evidence>
<dbReference type="InterPro" id="IPR025733">
    <property type="entry name" value="PAPs_C"/>
</dbReference>
<dbReference type="InterPro" id="IPR008963">
    <property type="entry name" value="Purple_acid_Pase-like_N"/>
</dbReference>
<dbReference type="Pfam" id="PF00149">
    <property type="entry name" value="Metallophos"/>
    <property type="match status" value="1"/>
</dbReference>
<feature type="domain" description="Purple acid phosphatase N-terminal" evidence="11">
    <location>
        <begin position="202"/>
        <end position="306"/>
    </location>
</feature>
<gene>
    <name evidence="12" type="ORF">PHYSODRAFT_310001</name>
</gene>
<evidence type="ECO:0000313" key="12">
    <source>
        <dbReference type="EMBL" id="EGZ29857.1"/>
    </source>
</evidence>
<evidence type="ECO:0000313" key="13">
    <source>
        <dbReference type="Proteomes" id="UP000002640"/>
    </source>
</evidence>
<dbReference type="Pfam" id="PF16656">
    <property type="entry name" value="Pur_ac_phosph_N"/>
    <property type="match status" value="1"/>
</dbReference>
<dbReference type="EMBL" id="JH159151">
    <property type="protein sequence ID" value="EGZ29857.1"/>
    <property type="molecule type" value="Genomic_DNA"/>
</dbReference>
<reference evidence="12 13" key="1">
    <citation type="journal article" date="2006" name="Science">
        <title>Phytophthora genome sequences uncover evolutionary origins and mechanisms of pathogenesis.</title>
        <authorList>
            <person name="Tyler B.M."/>
            <person name="Tripathy S."/>
            <person name="Zhang X."/>
            <person name="Dehal P."/>
            <person name="Jiang R.H."/>
            <person name="Aerts A."/>
            <person name="Arredondo F.D."/>
            <person name="Baxter L."/>
            <person name="Bensasson D."/>
            <person name="Beynon J.L."/>
            <person name="Chapman J."/>
            <person name="Damasceno C.M."/>
            <person name="Dorrance A.E."/>
            <person name="Dou D."/>
            <person name="Dickerman A.W."/>
            <person name="Dubchak I.L."/>
            <person name="Garbelotto M."/>
            <person name="Gijzen M."/>
            <person name="Gordon S.G."/>
            <person name="Govers F."/>
            <person name="Grunwald N.J."/>
            <person name="Huang W."/>
            <person name="Ivors K.L."/>
            <person name="Jones R.W."/>
            <person name="Kamoun S."/>
            <person name="Krampis K."/>
            <person name="Lamour K.H."/>
            <person name="Lee M.K."/>
            <person name="McDonald W.H."/>
            <person name="Medina M."/>
            <person name="Meijer H.J."/>
            <person name="Nordberg E.K."/>
            <person name="Maclean D.J."/>
            <person name="Ospina-Giraldo M.D."/>
            <person name="Morris P.F."/>
            <person name="Phuntumart V."/>
            <person name="Putnam N.H."/>
            <person name="Rash S."/>
            <person name="Rose J.K."/>
            <person name="Sakihama Y."/>
            <person name="Salamov A.A."/>
            <person name="Savidor A."/>
            <person name="Scheuring C.F."/>
            <person name="Smith B.M."/>
            <person name="Sobral B.W."/>
            <person name="Terry A."/>
            <person name="Torto-Alalibo T.A."/>
            <person name="Win J."/>
            <person name="Xu Z."/>
            <person name="Zhang H."/>
            <person name="Grigoriev I.V."/>
            <person name="Rokhsar D.S."/>
            <person name="Boore J.L."/>
        </authorList>
    </citation>
    <scope>NUCLEOTIDE SEQUENCE [LARGE SCALE GENOMIC DNA]</scope>
    <source>
        <strain evidence="12 13">P6497</strain>
    </source>
</reference>
<evidence type="ECO:0000259" key="9">
    <source>
        <dbReference type="Pfam" id="PF00149"/>
    </source>
</evidence>
<keyword evidence="3" id="KW-0964">Secreted</keyword>
<dbReference type="InterPro" id="IPR029052">
    <property type="entry name" value="Metallo-depent_PP-like"/>
</dbReference>
<dbReference type="InterPro" id="IPR041792">
    <property type="entry name" value="MPP_PAP"/>
</dbReference>
<keyword evidence="6" id="KW-0378">Hydrolase</keyword>
<feature type="transmembrane region" description="Helical" evidence="8">
    <location>
        <begin position="661"/>
        <end position="683"/>
    </location>
</feature>
<dbReference type="STRING" id="1094619.G4YN62"/>
<dbReference type="EC" id="3.1.3.2" evidence="6"/>
<feature type="region of interest" description="Disordered" evidence="7">
    <location>
        <begin position="1"/>
        <end position="41"/>
    </location>
</feature>
<dbReference type="Proteomes" id="UP000002640">
    <property type="component" value="Unassembled WGS sequence"/>
</dbReference>
<evidence type="ECO:0000256" key="1">
    <source>
        <dbReference type="ARBA" id="ARBA00004613"/>
    </source>
</evidence>
<dbReference type="SUPFAM" id="SSF49363">
    <property type="entry name" value="Purple acid phosphatase, N-terminal domain"/>
    <property type="match status" value="1"/>
</dbReference>
<comment type="catalytic activity">
    <reaction evidence="6">
        <text>a phosphate monoester + H2O = an alcohol + phosphate</text>
        <dbReference type="Rhea" id="RHEA:15017"/>
        <dbReference type="ChEBI" id="CHEBI:15377"/>
        <dbReference type="ChEBI" id="CHEBI:30879"/>
        <dbReference type="ChEBI" id="CHEBI:43474"/>
        <dbReference type="ChEBI" id="CHEBI:67140"/>
        <dbReference type="EC" id="3.1.3.2"/>
    </reaction>
</comment>
<dbReference type="Gene3D" id="3.60.21.10">
    <property type="match status" value="1"/>
</dbReference>
<dbReference type="GO" id="GO:0003993">
    <property type="term" value="F:acid phosphatase activity"/>
    <property type="evidence" value="ECO:0007669"/>
    <property type="project" value="UniProtKB-EC"/>
</dbReference>
<evidence type="ECO:0000256" key="2">
    <source>
        <dbReference type="ARBA" id="ARBA00011738"/>
    </source>
</evidence>
<keyword evidence="8" id="KW-1133">Transmembrane helix</keyword>
<dbReference type="GeneID" id="20643219"/>
<organism evidence="12 13">
    <name type="scientific">Phytophthora sojae (strain P6497)</name>
    <name type="common">Soybean stem and root rot agent</name>
    <name type="synonym">Phytophthora megasperma f. sp. glycines</name>
    <dbReference type="NCBI Taxonomy" id="1094619"/>
    <lineage>
        <taxon>Eukaryota</taxon>
        <taxon>Sar</taxon>
        <taxon>Stramenopiles</taxon>
        <taxon>Oomycota</taxon>
        <taxon>Peronosporomycetes</taxon>
        <taxon>Peronosporales</taxon>
        <taxon>Peronosporaceae</taxon>
        <taxon>Phytophthora</taxon>
    </lineage>
</organism>
<dbReference type="SUPFAM" id="SSF56300">
    <property type="entry name" value="Metallo-dependent phosphatases"/>
    <property type="match status" value="1"/>
</dbReference>
<accession>G4YN62</accession>
<dbReference type="OMA" id="MRCSWLL"/>
<keyword evidence="13" id="KW-1185">Reference proteome</keyword>
<evidence type="ECO:0000256" key="4">
    <source>
        <dbReference type="ARBA" id="ARBA00022729"/>
    </source>
</evidence>
<protein>
    <recommendedName>
        <fullName evidence="6">Purple acid phosphatase</fullName>
        <ecNumber evidence="6">3.1.3.2</ecNumber>
    </recommendedName>
</protein>
<dbReference type="InterPro" id="IPR004843">
    <property type="entry name" value="Calcineurin-like_PHP"/>
</dbReference>
<evidence type="ECO:0000259" key="11">
    <source>
        <dbReference type="Pfam" id="PF16656"/>
    </source>
</evidence>
<dbReference type="RefSeq" id="XP_009517132.1">
    <property type="nucleotide sequence ID" value="XM_009518837.1"/>
</dbReference>
<comment type="subcellular location">
    <subcellularLocation>
        <location evidence="1">Secreted</location>
    </subcellularLocation>
</comment>
<proteinExistence type="inferred from homology"/>
<evidence type="ECO:0000259" key="10">
    <source>
        <dbReference type="Pfam" id="PF14008"/>
    </source>
</evidence>
<evidence type="ECO:0000256" key="3">
    <source>
        <dbReference type="ARBA" id="ARBA00022525"/>
    </source>
</evidence>
<dbReference type="GO" id="GO:0005576">
    <property type="term" value="C:extracellular region"/>
    <property type="evidence" value="ECO:0007669"/>
    <property type="project" value="UniProtKB-SubCell"/>
</dbReference>
<feature type="domain" description="Purple acid phosphatase C-terminal" evidence="10">
    <location>
        <begin position="576"/>
        <end position="635"/>
    </location>
</feature>